<evidence type="ECO:0000313" key="4">
    <source>
        <dbReference type="Proteomes" id="UP000228920"/>
    </source>
</evidence>
<sequence>MVEDTAELGAWGESQAQEYLKKLGFTILARNWRYKNRHEIDIVATYNKELIAIEVKTHAQPLDTKPFEQVNSHKFRQIRQALELFGKERNIQNVAMRVDVVSIVKFPFSIEYFAYADFTL</sequence>
<dbReference type="Pfam" id="PF02021">
    <property type="entry name" value="UPF0102"/>
    <property type="match status" value="1"/>
</dbReference>
<evidence type="ECO:0000256" key="2">
    <source>
        <dbReference type="HAMAP-Rule" id="MF_00048"/>
    </source>
</evidence>
<evidence type="ECO:0000256" key="1">
    <source>
        <dbReference type="ARBA" id="ARBA00006738"/>
    </source>
</evidence>
<dbReference type="InterPro" id="IPR011335">
    <property type="entry name" value="Restrct_endonuc-II-like"/>
</dbReference>
<dbReference type="PANTHER" id="PTHR34039:SF1">
    <property type="entry name" value="UPF0102 PROTEIN YRAN"/>
    <property type="match status" value="1"/>
</dbReference>
<dbReference type="PANTHER" id="PTHR34039">
    <property type="entry name" value="UPF0102 PROTEIN YRAN"/>
    <property type="match status" value="1"/>
</dbReference>
<accession>A0A2M7TLP0</accession>
<dbReference type="HAMAP" id="MF_00048">
    <property type="entry name" value="UPF0102"/>
    <property type="match status" value="1"/>
</dbReference>
<dbReference type="SUPFAM" id="SSF52980">
    <property type="entry name" value="Restriction endonuclease-like"/>
    <property type="match status" value="1"/>
</dbReference>
<protein>
    <recommendedName>
        <fullName evidence="2">UPF0102 protein COY32_00595</fullName>
    </recommendedName>
</protein>
<reference evidence="4" key="1">
    <citation type="submission" date="2017-09" db="EMBL/GenBank/DDBJ databases">
        <title>Depth-based differentiation of microbial function through sediment-hosted aquifers and enrichment of novel symbionts in the deep terrestrial subsurface.</title>
        <authorList>
            <person name="Probst A.J."/>
            <person name="Ladd B."/>
            <person name="Jarett J.K."/>
            <person name="Geller-Mcgrath D.E."/>
            <person name="Sieber C.M.K."/>
            <person name="Emerson J.B."/>
            <person name="Anantharaman K."/>
            <person name="Thomas B.C."/>
            <person name="Malmstrom R."/>
            <person name="Stieglmeier M."/>
            <person name="Klingl A."/>
            <person name="Woyke T."/>
            <person name="Ryan C.M."/>
            <person name="Banfield J.F."/>
        </authorList>
    </citation>
    <scope>NUCLEOTIDE SEQUENCE [LARGE SCALE GENOMIC DNA]</scope>
</reference>
<evidence type="ECO:0000313" key="3">
    <source>
        <dbReference type="EMBL" id="PIZ48072.1"/>
    </source>
</evidence>
<dbReference type="Gene3D" id="3.40.1350.10">
    <property type="match status" value="1"/>
</dbReference>
<dbReference type="InterPro" id="IPR003509">
    <property type="entry name" value="UPF0102_YraN-like"/>
</dbReference>
<comment type="similarity">
    <text evidence="1 2">Belongs to the UPF0102 family.</text>
</comment>
<dbReference type="AlphaFoldDB" id="A0A2M7TLP0"/>
<dbReference type="Proteomes" id="UP000228920">
    <property type="component" value="Unassembled WGS sequence"/>
</dbReference>
<dbReference type="GO" id="GO:0003676">
    <property type="term" value="F:nucleic acid binding"/>
    <property type="evidence" value="ECO:0007669"/>
    <property type="project" value="InterPro"/>
</dbReference>
<comment type="caution">
    <text evidence="3">The sequence shown here is derived from an EMBL/GenBank/DDBJ whole genome shotgun (WGS) entry which is preliminary data.</text>
</comment>
<name>A0A2M7TLP0_UNCKA</name>
<dbReference type="InterPro" id="IPR011856">
    <property type="entry name" value="tRNA_endonuc-like_dom_sf"/>
</dbReference>
<dbReference type="EMBL" id="PFNL01000016">
    <property type="protein sequence ID" value="PIZ48072.1"/>
    <property type="molecule type" value="Genomic_DNA"/>
</dbReference>
<organism evidence="3 4">
    <name type="scientific">candidate division WWE3 bacterium CG_4_10_14_0_2_um_filter_41_14</name>
    <dbReference type="NCBI Taxonomy" id="1975072"/>
    <lineage>
        <taxon>Bacteria</taxon>
        <taxon>Katanobacteria</taxon>
    </lineage>
</organism>
<proteinExistence type="inferred from homology"/>
<gene>
    <name evidence="3" type="ORF">COY32_00595</name>
</gene>